<dbReference type="Pfam" id="PF10082">
    <property type="entry name" value="BBP2_2"/>
    <property type="match status" value="1"/>
</dbReference>
<dbReference type="RefSeq" id="WP_379877835.1">
    <property type="nucleotide sequence ID" value="NZ_JBHUIP010000014.1"/>
</dbReference>
<gene>
    <name evidence="3" type="ORF">ACFSM5_17565</name>
</gene>
<dbReference type="EMBL" id="JBHUIP010000014">
    <property type="protein sequence ID" value="MFD2264717.1"/>
    <property type="molecule type" value="Genomic_DNA"/>
</dbReference>
<feature type="compositionally biased region" description="Polar residues" evidence="1">
    <location>
        <begin position="60"/>
        <end position="79"/>
    </location>
</feature>
<evidence type="ECO:0000256" key="2">
    <source>
        <dbReference type="SAM" id="SignalP"/>
    </source>
</evidence>
<dbReference type="Proteomes" id="UP001597295">
    <property type="component" value="Unassembled WGS sequence"/>
</dbReference>
<protein>
    <submittedName>
        <fullName evidence="3">Outer membrane beta-barrel protein</fullName>
    </submittedName>
</protein>
<comment type="caution">
    <text evidence="3">The sequence shown here is derived from an EMBL/GenBank/DDBJ whole genome shotgun (WGS) entry which is preliminary data.</text>
</comment>
<keyword evidence="4" id="KW-1185">Reference proteome</keyword>
<evidence type="ECO:0000256" key="1">
    <source>
        <dbReference type="SAM" id="MobiDB-lite"/>
    </source>
</evidence>
<dbReference type="InterPro" id="IPR018759">
    <property type="entry name" value="BBP2_2"/>
</dbReference>
<feature type="signal peptide" evidence="2">
    <location>
        <begin position="1"/>
        <end position="38"/>
    </location>
</feature>
<proteinExistence type="predicted"/>
<feature type="chain" id="PRO_5046951938" evidence="2">
    <location>
        <begin position="39"/>
        <end position="455"/>
    </location>
</feature>
<evidence type="ECO:0000313" key="4">
    <source>
        <dbReference type="Proteomes" id="UP001597295"/>
    </source>
</evidence>
<evidence type="ECO:0000313" key="3">
    <source>
        <dbReference type="EMBL" id="MFD2264717.1"/>
    </source>
</evidence>
<sequence>MSREQASGLTARNDAKLSRSKILLLSTALLMMSGGAFAQTAVNTSPSADPRRQDGARIVTQPNTSTKLDQTQDADDLSQSYQPKGINLGSFLLLPKVELDETFNDNIYAEENGKNSDFITSLRPSFRLQSQLPQHALNFFGELEGNRYAKYNDDNTINGRATADGRYDLSRTTQLTGLADFNAYHEERGSDDDVNGEKPTAARSGLFKLGGKTQAGRFTFSTEGSLDRRVYDDVTTSLGTQINNADRDRIEMVGTLRGGYEFFPGYAAVIAVTGNKRTYDDKFDDNGFERDSKGYRVEGGVGIDISQLIRGDFLIGYLSQKYEDPGLKDPKGLALRATFNWTPSRMTLVVPSLERSVMETTIAGTSSVVRTSGSLMVRHELARNILATVYGGLYFDEYSGVSQDALTWEIQARLTYAFTENVFVSGEIGHKSKDSDFPARSFDQNFIGVRLGLQL</sequence>
<feature type="region of interest" description="Disordered" evidence="1">
    <location>
        <begin position="41"/>
        <end position="79"/>
    </location>
</feature>
<keyword evidence="2" id="KW-0732">Signal</keyword>
<name>A0ABW5DUA1_9PROT</name>
<accession>A0ABW5DUA1</accession>
<organism evidence="3 4">
    <name type="scientific">Lacibacterium aquatile</name>
    <dbReference type="NCBI Taxonomy" id="1168082"/>
    <lineage>
        <taxon>Bacteria</taxon>
        <taxon>Pseudomonadati</taxon>
        <taxon>Pseudomonadota</taxon>
        <taxon>Alphaproteobacteria</taxon>
        <taxon>Rhodospirillales</taxon>
        <taxon>Rhodospirillaceae</taxon>
    </lineage>
</organism>
<reference evidence="4" key="1">
    <citation type="journal article" date="2019" name="Int. J. Syst. Evol. Microbiol.">
        <title>The Global Catalogue of Microorganisms (GCM) 10K type strain sequencing project: providing services to taxonomists for standard genome sequencing and annotation.</title>
        <authorList>
            <consortium name="The Broad Institute Genomics Platform"/>
            <consortium name="The Broad Institute Genome Sequencing Center for Infectious Disease"/>
            <person name="Wu L."/>
            <person name="Ma J."/>
        </authorList>
    </citation>
    <scope>NUCLEOTIDE SEQUENCE [LARGE SCALE GENOMIC DNA]</scope>
    <source>
        <strain evidence="4">CGMCC 1.19062</strain>
    </source>
</reference>